<accession>A0ABQ2MK47</accession>
<reference evidence="4" key="1">
    <citation type="journal article" date="2019" name="Int. J. Syst. Evol. Microbiol.">
        <title>The Global Catalogue of Microorganisms (GCM) 10K type strain sequencing project: providing services to taxonomists for standard genome sequencing and annotation.</title>
        <authorList>
            <consortium name="The Broad Institute Genomics Platform"/>
            <consortium name="The Broad Institute Genome Sequencing Center for Infectious Disease"/>
            <person name="Wu L."/>
            <person name="Ma J."/>
        </authorList>
    </citation>
    <scope>NUCLEOTIDE SEQUENCE [LARGE SCALE GENOMIC DNA]</scope>
    <source>
        <strain evidence="4">CGMCC 4.7178</strain>
    </source>
</reference>
<feature type="transmembrane region" description="Helical" evidence="2">
    <location>
        <begin position="6"/>
        <end position="23"/>
    </location>
</feature>
<keyword evidence="2" id="KW-1133">Transmembrane helix</keyword>
<keyword evidence="4" id="KW-1185">Reference proteome</keyword>
<evidence type="ECO:0000313" key="3">
    <source>
        <dbReference type="EMBL" id="GGO53239.1"/>
    </source>
</evidence>
<proteinExistence type="predicted"/>
<evidence type="ECO:0000313" key="4">
    <source>
        <dbReference type="Proteomes" id="UP000631535"/>
    </source>
</evidence>
<evidence type="ECO:0000256" key="1">
    <source>
        <dbReference type="SAM" id="MobiDB-lite"/>
    </source>
</evidence>
<gene>
    <name evidence="3" type="ORF">GCM10012287_39360</name>
</gene>
<protein>
    <submittedName>
        <fullName evidence="3">Uncharacterized protein</fullName>
    </submittedName>
</protein>
<feature type="region of interest" description="Disordered" evidence="1">
    <location>
        <begin position="355"/>
        <end position="381"/>
    </location>
</feature>
<sequence length="455" mass="48082">MGWTVLYIAFGIVALWLLGEVLLQYKARLRWRVLAFTGFLGVVAGALIPSVIVIGVGIAAFATGQTFVTLSYRRGFAAGWALNGLPGTNFRRRDDEADGPEPEPAAAPPRNELGGPEQAALPGPGSDAFQPSGMGMGMGAFGADSMENTGALSMSRYDASPMETTGGLRANRYDSDSLESTAAMSMSGFGGDDYGSNRYDGNGQINGNGYEANGYETNGFEANGFDTSGFQANGFDGGAGANGFEAQSFPGADTFATNGYERQGYETVSYDTGQFQAVNGYGQQLGGEEPVPVYQPGPMPDETGEFTLGGYGYPSPEQPGMYPGQGQEVPQQQYAAYADPYYGYDANGGYSGVQFDGYGYPGPEQQQQDYGAQQPPQQSPYGYGADGFATDGYGLSYGGGATYTEQSYFPQAPTGGGGVWVPQQRDPNEPMEPEPQQSYPYDPNGYGTGGNGYYY</sequence>
<dbReference type="EMBL" id="BMMP01000013">
    <property type="protein sequence ID" value="GGO53239.1"/>
    <property type="molecule type" value="Genomic_DNA"/>
</dbReference>
<feature type="region of interest" description="Disordered" evidence="1">
    <location>
        <begin position="413"/>
        <end position="455"/>
    </location>
</feature>
<keyword evidence="2" id="KW-0472">Membrane</keyword>
<organism evidence="3 4">
    <name type="scientific">Streptomyces daqingensis</name>
    <dbReference type="NCBI Taxonomy" id="1472640"/>
    <lineage>
        <taxon>Bacteria</taxon>
        <taxon>Bacillati</taxon>
        <taxon>Actinomycetota</taxon>
        <taxon>Actinomycetes</taxon>
        <taxon>Kitasatosporales</taxon>
        <taxon>Streptomycetaceae</taxon>
        <taxon>Streptomyces</taxon>
    </lineage>
</organism>
<feature type="transmembrane region" description="Helical" evidence="2">
    <location>
        <begin position="35"/>
        <end position="62"/>
    </location>
</feature>
<dbReference type="Proteomes" id="UP000631535">
    <property type="component" value="Unassembled WGS sequence"/>
</dbReference>
<feature type="compositionally biased region" description="Gly residues" evidence="1">
    <location>
        <begin position="446"/>
        <end position="455"/>
    </location>
</feature>
<evidence type="ECO:0000256" key="2">
    <source>
        <dbReference type="SAM" id="Phobius"/>
    </source>
</evidence>
<feature type="region of interest" description="Disordered" evidence="1">
    <location>
        <begin position="89"/>
        <end position="134"/>
    </location>
</feature>
<feature type="compositionally biased region" description="Low complexity" evidence="1">
    <location>
        <begin position="356"/>
        <end position="381"/>
    </location>
</feature>
<comment type="caution">
    <text evidence="3">The sequence shown here is derived from an EMBL/GenBank/DDBJ whole genome shotgun (WGS) entry which is preliminary data.</text>
</comment>
<name>A0ABQ2MK47_9ACTN</name>
<keyword evidence="2" id="KW-0812">Transmembrane</keyword>